<keyword evidence="3" id="KW-1185">Reference proteome</keyword>
<dbReference type="Proteomes" id="UP000694844">
    <property type="component" value="Chromosome 2"/>
</dbReference>
<dbReference type="KEGG" id="cvn:111118750"/>
<evidence type="ECO:0000313" key="3">
    <source>
        <dbReference type="Proteomes" id="UP000694844"/>
    </source>
</evidence>
<keyword evidence="2" id="KW-0472">Membrane</keyword>
<evidence type="ECO:0000313" key="4">
    <source>
        <dbReference type="RefSeq" id="XP_022314068.1"/>
    </source>
</evidence>
<dbReference type="Gene3D" id="2.60.120.260">
    <property type="entry name" value="Galactose-binding domain-like"/>
    <property type="match status" value="1"/>
</dbReference>
<protein>
    <submittedName>
        <fullName evidence="4">Uncharacterized protein LOC111118750</fullName>
    </submittedName>
</protein>
<evidence type="ECO:0000256" key="2">
    <source>
        <dbReference type="SAM" id="Phobius"/>
    </source>
</evidence>
<dbReference type="SUPFAM" id="SSF49785">
    <property type="entry name" value="Galactose-binding domain-like"/>
    <property type="match status" value="1"/>
</dbReference>
<name>A0A8B8CE64_CRAVI</name>
<organism evidence="3 4">
    <name type="scientific">Crassostrea virginica</name>
    <name type="common">Eastern oyster</name>
    <dbReference type="NCBI Taxonomy" id="6565"/>
    <lineage>
        <taxon>Eukaryota</taxon>
        <taxon>Metazoa</taxon>
        <taxon>Spiralia</taxon>
        <taxon>Lophotrochozoa</taxon>
        <taxon>Mollusca</taxon>
        <taxon>Bivalvia</taxon>
        <taxon>Autobranchia</taxon>
        <taxon>Pteriomorphia</taxon>
        <taxon>Ostreida</taxon>
        <taxon>Ostreoidea</taxon>
        <taxon>Ostreidae</taxon>
        <taxon>Crassostrea</taxon>
    </lineage>
</organism>
<feature type="transmembrane region" description="Helical" evidence="2">
    <location>
        <begin position="65"/>
        <end position="87"/>
    </location>
</feature>
<keyword evidence="2" id="KW-0812">Transmembrane</keyword>
<feature type="compositionally biased region" description="Polar residues" evidence="1">
    <location>
        <begin position="1"/>
        <end position="16"/>
    </location>
</feature>
<evidence type="ECO:0000256" key="1">
    <source>
        <dbReference type="SAM" id="MobiDB-lite"/>
    </source>
</evidence>
<dbReference type="GeneID" id="111118750"/>
<dbReference type="InterPro" id="IPR008979">
    <property type="entry name" value="Galactose-bd-like_sf"/>
</dbReference>
<dbReference type="PANTHER" id="PTHR45713">
    <property type="entry name" value="FTP DOMAIN-CONTAINING PROTEIN"/>
    <property type="match status" value="1"/>
</dbReference>
<gene>
    <name evidence="4" type="primary">LOC111118750</name>
</gene>
<feature type="region of interest" description="Disordered" evidence="1">
    <location>
        <begin position="1"/>
        <end position="31"/>
    </location>
</feature>
<reference evidence="4" key="1">
    <citation type="submission" date="2025-08" db="UniProtKB">
        <authorList>
            <consortium name="RefSeq"/>
        </authorList>
    </citation>
    <scope>IDENTIFICATION</scope>
    <source>
        <tissue evidence="4">Whole sample</tissue>
    </source>
</reference>
<dbReference type="InterPro" id="IPR051941">
    <property type="entry name" value="BG_Antigen-Binding_Lectin"/>
</dbReference>
<dbReference type="AlphaFoldDB" id="A0A8B8CE64"/>
<dbReference type="Pfam" id="PF22633">
    <property type="entry name" value="F5_F8_type_C_2"/>
    <property type="match status" value="1"/>
</dbReference>
<accession>A0A8B8CE64</accession>
<dbReference type="RefSeq" id="XP_022314068.1">
    <property type="nucleotide sequence ID" value="XM_022458360.1"/>
</dbReference>
<keyword evidence="2" id="KW-1133">Transmembrane helix</keyword>
<proteinExistence type="predicted"/>
<sequence>MTEVNRTCPTLEQDSGVSAEAAPSMPTEDRHLLSSANKESIKIIRKYVPVLTRPKRACASGRLRLVYVTCGCLLFGVSLALMVAGTIRVNQCNKEEEMAWSERFIEENVDQFIATNNFALEKPTKQSSDQIEGSRGYSELAVDGDSTTCSQTDAEMTPSWWVDLRSVRPIEAVIIKGPNTGLQNISITILRTEPRFGPAKSGSSEVPCYYQTEISGSIITSCGQNTIGRYVLIRRETDGRNAMTLSLCEVLVTQTVQ</sequence>
<dbReference type="PANTHER" id="PTHR45713:SF15">
    <property type="entry name" value="F5_8 TYPE C DOMAIN-CONTAINING PROTEIN"/>
    <property type="match status" value="1"/>
</dbReference>